<evidence type="ECO:0000256" key="4">
    <source>
        <dbReference type="ARBA" id="ARBA00022989"/>
    </source>
</evidence>
<evidence type="ECO:0000256" key="6">
    <source>
        <dbReference type="SAM" id="Phobius"/>
    </source>
</evidence>
<accession>A0ABU9Y3Y0</accession>
<evidence type="ECO:0000313" key="8">
    <source>
        <dbReference type="EMBL" id="MEN2790501.1"/>
    </source>
</evidence>
<dbReference type="Gene3D" id="1.20.950.20">
    <property type="entry name" value="Transmembrane di-heme cytochromes, Chain C"/>
    <property type="match status" value="1"/>
</dbReference>
<dbReference type="InterPro" id="IPR011577">
    <property type="entry name" value="Cyt_b561_bac/Ni-Hgenase"/>
</dbReference>
<feature type="domain" description="Cytochrome b561 bacterial/Ni-hydrogenase" evidence="7">
    <location>
        <begin position="9"/>
        <end position="181"/>
    </location>
</feature>
<dbReference type="PANTHER" id="PTHR30485">
    <property type="entry name" value="NI/FE-HYDROGENASE 1 B-TYPE CYTOCHROME SUBUNIT"/>
    <property type="match status" value="1"/>
</dbReference>
<evidence type="ECO:0000256" key="5">
    <source>
        <dbReference type="ARBA" id="ARBA00023136"/>
    </source>
</evidence>
<keyword evidence="4 6" id="KW-1133">Transmembrane helix</keyword>
<reference evidence="8 9" key="1">
    <citation type="submission" date="2024-05" db="EMBL/GenBank/DDBJ databases">
        <authorList>
            <person name="Liu Q."/>
            <person name="Xin Y.-H."/>
        </authorList>
    </citation>
    <scope>NUCLEOTIDE SEQUENCE [LARGE SCALE GENOMIC DNA]</scope>
    <source>
        <strain evidence="8 9">CGMCC 1.10181</strain>
    </source>
</reference>
<dbReference type="SUPFAM" id="SSF81342">
    <property type="entry name" value="Transmembrane di-heme cytochromes"/>
    <property type="match status" value="1"/>
</dbReference>
<keyword evidence="9" id="KW-1185">Reference proteome</keyword>
<feature type="transmembrane region" description="Helical" evidence="6">
    <location>
        <begin position="141"/>
        <end position="171"/>
    </location>
</feature>
<feature type="transmembrane region" description="Helical" evidence="6">
    <location>
        <begin position="199"/>
        <end position="218"/>
    </location>
</feature>
<feature type="transmembrane region" description="Helical" evidence="6">
    <location>
        <begin position="98"/>
        <end position="121"/>
    </location>
</feature>
<keyword evidence="5 6" id="KW-0472">Membrane</keyword>
<protein>
    <submittedName>
        <fullName evidence="8">Cytochrome b/b6 domain-containing protein</fullName>
    </submittedName>
</protein>
<dbReference type="InterPro" id="IPR016174">
    <property type="entry name" value="Di-haem_cyt_TM"/>
</dbReference>
<gene>
    <name evidence="8" type="ORF">ABC974_12750</name>
</gene>
<dbReference type="PANTHER" id="PTHR30485:SF2">
    <property type="entry name" value="BLL0597 PROTEIN"/>
    <property type="match status" value="1"/>
</dbReference>
<comment type="caution">
    <text evidence="8">The sequence shown here is derived from an EMBL/GenBank/DDBJ whole genome shotgun (WGS) entry which is preliminary data.</text>
</comment>
<proteinExistence type="predicted"/>
<evidence type="ECO:0000256" key="1">
    <source>
        <dbReference type="ARBA" id="ARBA00004651"/>
    </source>
</evidence>
<dbReference type="Pfam" id="PF01292">
    <property type="entry name" value="Ni_hydr_CYTB"/>
    <property type="match status" value="1"/>
</dbReference>
<evidence type="ECO:0000313" key="9">
    <source>
        <dbReference type="Proteomes" id="UP001419910"/>
    </source>
</evidence>
<feature type="transmembrane region" description="Helical" evidence="6">
    <location>
        <begin position="42"/>
        <end position="60"/>
    </location>
</feature>
<keyword evidence="2" id="KW-1003">Cell membrane</keyword>
<dbReference type="InterPro" id="IPR051542">
    <property type="entry name" value="Hydrogenase_cytochrome"/>
</dbReference>
<evidence type="ECO:0000256" key="3">
    <source>
        <dbReference type="ARBA" id="ARBA00022692"/>
    </source>
</evidence>
<name>A0ABU9Y3Y0_9SPHN</name>
<dbReference type="RefSeq" id="WP_343889279.1">
    <property type="nucleotide sequence ID" value="NZ_BAAAEH010000020.1"/>
</dbReference>
<comment type="subcellular location">
    <subcellularLocation>
        <location evidence="1">Cell membrane</location>
        <topology evidence="1">Multi-pass membrane protein</topology>
    </subcellularLocation>
</comment>
<dbReference type="EMBL" id="JBDIME010000009">
    <property type="protein sequence ID" value="MEN2790501.1"/>
    <property type="molecule type" value="Genomic_DNA"/>
</dbReference>
<organism evidence="8 9">
    <name type="scientific">Sphingomonas oligophenolica</name>
    <dbReference type="NCBI Taxonomy" id="301154"/>
    <lineage>
        <taxon>Bacteria</taxon>
        <taxon>Pseudomonadati</taxon>
        <taxon>Pseudomonadota</taxon>
        <taxon>Alphaproteobacteria</taxon>
        <taxon>Sphingomonadales</taxon>
        <taxon>Sphingomonadaceae</taxon>
        <taxon>Sphingomonas</taxon>
    </lineage>
</organism>
<sequence>MATVLRQYVWDVPTRAFHWLLVALLGFSWWSAETDHMDWHQLSGLAVCGLLIFRILWGVFGTGTARFAQFVKGPRAIWSYLRSGERARRPALIGHNPLGGWSVVALLLVLATQTLSGLLAVDVDGIESGPLSYLVDFDQGRLAAAIHHISFTVLQGLVVLHMLAILFYLLVRRRNLVWAMIVGTQPIPDGEPRAVARVAVWRLAVAILVAAAAAWWIAGGARL</sequence>
<evidence type="ECO:0000259" key="7">
    <source>
        <dbReference type="Pfam" id="PF01292"/>
    </source>
</evidence>
<dbReference type="Proteomes" id="UP001419910">
    <property type="component" value="Unassembled WGS sequence"/>
</dbReference>
<keyword evidence="3 6" id="KW-0812">Transmembrane</keyword>
<feature type="transmembrane region" description="Helical" evidence="6">
    <location>
        <begin position="12"/>
        <end position="30"/>
    </location>
</feature>
<evidence type="ECO:0000256" key="2">
    <source>
        <dbReference type="ARBA" id="ARBA00022475"/>
    </source>
</evidence>